<reference evidence="19 20" key="1">
    <citation type="journal article" date="2007" name="Nature">
        <title>Genome of the marsupial Monodelphis domestica reveals innovation in non-coding sequences.</title>
        <authorList>
            <person name="Mikkelsen T.S."/>
            <person name="Wakefield M.J."/>
            <person name="Aken B."/>
            <person name="Amemiya C.T."/>
            <person name="Chang J.L."/>
            <person name="Duke S."/>
            <person name="Garber M."/>
            <person name="Gentles A.J."/>
            <person name="Goodstadt L."/>
            <person name="Heger A."/>
            <person name="Jurka J."/>
            <person name="Kamal M."/>
            <person name="Mauceli E."/>
            <person name="Searle S.M."/>
            <person name="Sharpe T."/>
            <person name="Baker M.L."/>
            <person name="Batzer M.A."/>
            <person name="Benos P.V."/>
            <person name="Belov K."/>
            <person name="Clamp M."/>
            <person name="Cook A."/>
            <person name="Cuff J."/>
            <person name="Das R."/>
            <person name="Davidow L."/>
            <person name="Deakin J.E."/>
            <person name="Fazzari M.J."/>
            <person name="Glass J.L."/>
            <person name="Grabherr M."/>
            <person name="Greally J.M."/>
            <person name="Gu W."/>
            <person name="Hore T.A."/>
            <person name="Huttley G.A."/>
            <person name="Kleber M."/>
            <person name="Jirtle R.L."/>
            <person name="Koina E."/>
            <person name="Lee J.T."/>
            <person name="Mahony S."/>
            <person name="Marra M.A."/>
            <person name="Miller R.D."/>
            <person name="Nicholls R.D."/>
            <person name="Oda M."/>
            <person name="Papenfuss A.T."/>
            <person name="Parra Z.E."/>
            <person name="Pollock D.D."/>
            <person name="Ray D.A."/>
            <person name="Schein J.E."/>
            <person name="Speed T.P."/>
            <person name="Thompson K."/>
            <person name="VandeBerg J.L."/>
            <person name="Wade C.M."/>
            <person name="Walker J.A."/>
            <person name="Waters P.D."/>
            <person name="Webber C."/>
            <person name="Weidman J.R."/>
            <person name="Xie X."/>
            <person name="Zody M.C."/>
            <person name="Baldwin J."/>
            <person name="Abdouelleil A."/>
            <person name="Abdulkadir J."/>
            <person name="Abebe A."/>
            <person name="Abera B."/>
            <person name="Abreu J."/>
            <person name="Acer S.C."/>
            <person name="Aftuck L."/>
            <person name="Alexander A."/>
            <person name="An P."/>
            <person name="Anderson E."/>
            <person name="Anderson S."/>
            <person name="Arachi H."/>
            <person name="Azer M."/>
            <person name="Bachantsang P."/>
            <person name="Barry A."/>
            <person name="Bayul T."/>
            <person name="Berlin A."/>
            <person name="Bessette D."/>
            <person name="Bloom T."/>
            <person name="Bloom T."/>
            <person name="Boguslavskiy L."/>
            <person name="Bonnet C."/>
            <person name="Boukhgalter B."/>
            <person name="Bourzgui I."/>
            <person name="Brown A."/>
            <person name="Cahill P."/>
            <person name="Channer S."/>
            <person name="Cheshatsang Y."/>
            <person name="Chuda L."/>
            <person name="Citroen M."/>
            <person name="Collymore A."/>
            <person name="Cooke P."/>
            <person name="Costello M."/>
            <person name="D'Aco K."/>
            <person name="Daza R."/>
            <person name="De Haan G."/>
            <person name="DeGray S."/>
            <person name="DeMaso C."/>
            <person name="Dhargay N."/>
            <person name="Dooley K."/>
            <person name="Dooley E."/>
            <person name="Doricent M."/>
            <person name="Dorje P."/>
            <person name="Dorjee K."/>
            <person name="Dupes A."/>
            <person name="Elong R."/>
            <person name="Falk J."/>
            <person name="Farina A."/>
            <person name="Faro S."/>
            <person name="Ferguson D."/>
            <person name="Fisher S."/>
            <person name="Foley C.D."/>
            <person name="Franke A."/>
            <person name="Friedrich D."/>
            <person name="Gadbois L."/>
            <person name="Gearin G."/>
            <person name="Gearin C.R."/>
            <person name="Giannoukos G."/>
            <person name="Goode T."/>
            <person name="Graham J."/>
            <person name="Grandbois E."/>
            <person name="Grewal S."/>
            <person name="Gyaltsen K."/>
            <person name="Hafez N."/>
            <person name="Hagos B."/>
            <person name="Hall J."/>
            <person name="Henson C."/>
            <person name="Hollinger A."/>
            <person name="Honan T."/>
            <person name="Huard M.D."/>
            <person name="Hughes L."/>
            <person name="Hurhula B."/>
            <person name="Husby M.E."/>
            <person name="Kamat A."/>
            <person name="Kanga B."/>
            <person name="Kashin S."/>
            <person name="Khazanovich D."/>
            <person name="Kisner P."/>
            <person name="Lance K."/>
            <person name="Lara M."/>
            <person name="Lee W."/>
            <person name="Lennon N."/>
            <person name="Letendre F."/>
            <person name="LeVine R."/>
            <person name="Lipovsky A."/>
            <person name="Liu X."/>
            <person name="Liu J."/>
            <person name="Liu S."/>
            <person name="Lokyitsang T."/>
            <person name="Lokyitsang Y."/>
            <person name="Lubonja R."/>
            <person name="Lui A."/>
            <person name="MacDonald P."/>
            <person name="Magnisalis V."/>
            <person name="Maru K."/>
            <person name="Matthews C."/>
            <person name="McCusker W."/>
            <person name="McDonough S."/>
            <person name="Mehta T."/>
            <person name="Meldrim J."/>
            <person name="Meneus L."/>
            <person name="Mihai O."/>
            <person name="Mihalev A."/>
            <person name="Mihova T."/>
            <person name="Mittelman R."/>
            <person name="Mlenga V."/>
            <person name="Montmayeur A."/>
            <person name="Mulrain L."/>
            <person name="Navidi A."/>
            <person name="Naylor J."/>
            <person name="Negash T."/>
            <person name="Nguyen T."/>
            <person name="Nguyen N."/>
            <person name="Nicol R."/>
            <person name="Norbu C."/>
            <person name="Norbu N."/>
            <person name="Novod N."/>
            <person name="O'Neill B."/>
            <person name="Osman S."/>
            <person name="Markiewicz E."/>
            <person name="Oyono O.L."/>
            <person name="Patti C."/>
            <person name="Phunkhang P."/>
            <person name="Pierre F."/>
            <person name="Priest M."/>
            <person name="Raghuraman S."/>
            <person name="Rege F."/>
            <person name="Reyes R."/>
            <person name="Rise C."/>
            <person name="Rogov P."/>
            <person name="Ross K."/>
            <person name="Ryan E."/>
            <person name="Settipalli S."/>
            <person name="Shea T."/>
            <person name="Sherpa N."/>
            <person name="Shi L."/>
            <person name="Shih D."/>
            <person name="Sparrow T."/>
            <person name="Spaulding J."/>
            <person name="Stalker J."/>
            <person name="Stange-Thomann N."/>
            <person name="Stavropoulos S."/>
            <person name="Stone C."/>
            <person name="Strader C."/>
            <person name="Tesfaye S."/>
            <person name="Thomson T."/>
            <person name="Thoulutsang Y."/>
            <person name="Thoulutsang D."/>
            <person name="Topham K."/>
            <person name="Topping I."/>
            <person name="Tsamla T."/>
            <person name="Vassiliev H."/>
            <person name="Vo A."/>
            <person name="Wangchuk T."/>
            <person name="Wangdi T."/>
            <person name="Weiand M."/>
            <person name="Wilkinson J."/>
            <person name="Wilson A."/>
            <person name="Yadav S."/>
            <person name="Young G."/>
            <person name="Yu Q."/>
            <person name="Zembek L."/>
            <person name="Zhong D."/>
            <person name="Zimmer A."/>
            <person name="Zwirko Z."/>
            <person name="Jaffe D.B."/>
            <person name="Alvarez P."/>
            <person name="Brockman W."/>
            <person name="Butler J."/>
            <person name="Chin C."/>
            <person name="Gnerre S."/>
            <person name="MacCallum I."/>
            <person name="Graves J.A."/>
            <person name="Ponting C.P."/>
            <person name="Breen M."/>
            <person name="Samollow P.B."/>
            <person name="Lander E.S."/>
            <person name="Lindblad-Toh K."/>
        </authorList>
    </citation>
    <scope>NUCLEOTIDE SEQUENCE [LARGE SCALE GENOMIC DNA]</scope>
</reference>
<evidence type="ECO:0000256" key="7">
    <source>
        <dbReference type="ARBA" id="ARBA00022490"/>
    </source>
</evidence>
<dbReference type="PANTHER" id="PTHR12978">
    <property type="entry name" value="HISTIDINE TRIAD HIT PROTEIN MEMBER"/>
    <property type="match status" value="1"/>
</dbReference>
<keyword evidence="9 15" id="KW-0507">mRNA processing</keyword>
<feature type="binding site" evidence="17">
    <location>
        <position position="185"/>
    </location>
    <ligand>
        <name>substrate</name>
    </ligand>
</feature>
<dbReference type="OMA" id="HVHINPI"/>
<dbReference type="Gene3D" id="3.30.428.10">
    <property type="entry name" value="HIT-like"/>
    <property type="match status" value="1"/>
</dbReference>
<dbReference type="GO" id="GO:0000290">
    <property type="term" value="P:deadenylation-dependent decapping of nuclear-transcribed mRNA"/>
    <property type="evidence" value="ECO:0000318"/>
    <property type="project" value="GO_Central"/>
</dbReference>
<dbReference type="GO" id="GO:0045292">
    <property type="term" value="P:mRNA cis splicing, via spliceosome"/>
    <property type="evidence" value="ECO:0007669"/>
    <property type="project" value="Ensembl"/>
</dbReference>
<dbReference type="GO" id="GO:0005634">
    <property type="term" value="C:nucleus"/>
    <property type="evidence" value="ECO:0000318"/>
    <property type="project" value="GO_Central"/>
</dbReference>
<dbReference type="FunFam" id="3.30.200.40:FF:000001">
    <property type="entry name" value="m7GpppX diphosphatase"/>
    <property type="match status" value="1"/>
</dbReference>
<dbReference type="SUPFAM" id="SSF54197">
    <property type="entry name" value="HIT-like"/>
    <property type="match status" value="1"/>
</dbReference>
<gene>
    <name evidence="19" type="primary">DCPS</name>
</gene>
<evidence type="ECO:0000256" key="17">
    <source>
        <dbReference type="PIRSR" id="PIRSR028973-2"/>
    </source>
</evidence>
<evidence type="ECO:0000256" key="13">
    <source>
        <dbReference type="ARBA" id="ARBA00023242"/>
    </source>
</evidence>
<organism evidence="19 20">
    <name type="scientific">Monodelphis domestica</name>
    <name type="common">Gray short-tailed opossum</name>
    <dbReference type="NCBI Taxonomy" id="13616"/>
    <lineage>
        <taxon>Eukaryota</taxon>
        <taxon>Metazoa</taxon>
        <taxon>Chordata</taxon>
        <taxon>Craniata</taxon>
        <taxon>Vertebrata</taxon>
        <taxon>Euteleostomi</taxon>
        <taxon>Mammalia</taxon>
        <taxon>Metatheria</taxon>
        <taxon>Didelphimorphia</taxon>
        <taxon>Didelphidae</taxon>
        <taxon>Monodelphis</taxon>
    </lineage>
</organism>
<dbReference type="PIRSF" id="PIRSF028973">
    <property type="entry name" value="Scavenger_mRNA_decap_enz"/>
    <property type="match status" value="1"/>
</dbReference>
<dbReference type="AlphaFoldDB" id="F6Y3D8"/>
<dbReference type="GO" id="GO:0005654">
    <property type="term" value="C:nucleoplasm"/>
    <property type="evidence" value="ECO:0007669"/>
    <property type="project" value="Ensembl"/>
</dbReference>
<feature type="binding site" evidence="17">
    <location>
        <position position="175"/>
    </location>
    <ligand>
        <name>substrate</name>
    </ligand>
</feature>
<dbReference type="Pfam" id="PF11969">
    <property type="entry name" value="DcpS_C"/>
    <property type="match status" value="1"/>
</dbReference>
<feature type="binding site" evidence="17">
    <location>
        <position position="207"/>
    </location>
    <ligand>
        <name>substrate</name>
    </ligand>
</feature>
<evidence type="ECO:0000256" key="9">
    <source>
        <dbReference type="ARBA" id="ARBA00022664"/>
    </source>
</evidence>
<dbReference type="SUPFAM" id="SSF102860">
    <property type="entry name" value="mRNA decapping enzyme DcpS N-terminal domain"/>
    <property type="match status" value="1"/>
</dbReference>
<keyword evidence="11" id="KW-0007">Acetylation</keyword>
<dbReference type="OrthoDB" id="10264956at2759"/>
<dbReference type="GO" id="GO:0005829">
    <property type="term" value="C:cytosol"/>
    <property type="evidence" value="ECO:0007669"/>
    <property type="project" value="Ensembl"/>
</dbReference>
<name>F6Y3D8_MONDO</name>
<evidence type="ECO:0000256" key="6">
    <source>
        <dbReference type="ARBA" id="ARBA00015636"/>
    </source>
</evidence>
<evidence type="ECO:0000256" key="2">
    <source>
        <dbReference type="ARBA" id="ARBA00004496"/>
    </source>
</evidence>
<dbReference type="Bgee" id="ENSMODG00000004617">
    <property type="expression patterns" value="Expressed in hindlimb bud and 21 other cell types or tissues"/>
</dbReference>
<keyword evidence="10 15" id="KW-0378">Hydrolase</keyword>
<dbReference type="PANTHER" id="PTHR12978:SF0">
    <property type="entry name" value="M7GPPPX DIPHOSPHATASE"/>
    <property type="match status" value="1"/>
</dbReference>
<keyword evidence="12" id="KW-0508">mRNA splicing</keyword>
<reference evidence="19" key="2">
    <citation type="submission" date="2025-08" db="UniProtKB">
        <authorList>
            <consortium name="Ensembl"/>
        </authorList>
    </citation>
    <scope>IDENTIFICATION</scope>
</reference>
<dbReference type="GO" id="GO:0005739">
    <property type="term" value="C:mitochondrion"/>
    <property type="evidence" value="ECO:0007669"/>
    <property type="project" value="Ensembl"/>
</dbReference>
<dbReference type="PROSITE" id="PS00892">
    <property type="entry name" value="HIT_1"/>
    <property type="match status" value="1"/>
</dbReference>
<comment type="function">
    <text evidence="15">Decapping scavenger enzyme that catalyzes the cleavage of a residual cap structure following the degradation of mRNAs by the 3'-&gt;5' exosome-mediated mRNA decay pathway.</text>
</comment>
<evidence type="ECO:0000256" key="15">
    <source>
        <dbReference type="PIRNR" id="PIRNR028973"/>
    </source>
</evidence>
<dbReference type="RefSeq" id="XP_001372367.1">
    <property type="nucleotide sequence ID" value="XM_001372330.5"/>
</dbReference>
<comment type="similarity">
    <text evidence="3 15">Belongs to the HIT family.</text>
</comment>
<evidence type="ECO:0000256" key="11">
    <source>
        <dbReference type="ARBA" id="ARBA00022990"/>
    </source>
</evidence>
<keyword evidence="20" id="KW-1185">Reference proteome</keyword>
<evidence type="ECO:0000256" key="1">
    <source>
        <dbReference type="ARBA" id="ARBA00004123"/>
    </source>
</evidence>
<feature type="region of interest" description="Disordered" evidence="18">
    <location>
        <begin position="1"/>
        <end position="37"/>
    </location>
</feature>
<evidence type="ECO:0000256" key="5">
    <source>
        <dbReference type="ARBA" id="ARBA00012520"/>
    </source>
</evidence>
<evidence type="ECO:0000256" key="8">
    <source>
        <dbReference type="ARBA" id="ARBA00022553"/>
    </source>
</evidence>
<evidence type="ECO:0000313" key="20">
    <source>
        <dbReference type="Proteomes" id="UP000002280"/>
    </source>
</evidence>
<dbReference type="FunFam" id="3.30.428.10:FF:000006">
    <property type="entry name" value="m7GpppX diphosphatase"/>
    <property type="match status" value="1"/>
</dbReference>
<evidence type="ECO:0000256" key="3">
    <source>
        <dbReference type="ARBA" id="ARBA00010208"/>
    </source>
</evidence>
<reference evidence="19" key="3">
    <citation type="submission" date="2025-09" db="UniProtKB">
        <authorList>
            <consortium name="Ensembl"/>
        </authorList>
    </citation>
    <scope>IDENTIFICATION</scope>
</reference>
<dbReference type="InterPro" id="IPR036265">
    <property type="entry name" value="HIT-like_sf"/>
</dbReference>
<proteinExistence type="inferred from homology"/>
<evidence type="ECO:0000256" key="16">
    <source>
        <dbReference type="PIRSR" id="PIRSR028973-1"/>
    </source>
</evidence>
<feature type="binding site" evidence="17">
    <location>
        <position position="205"/>
    </location>
    <ligand>
        <name>substrate</name>
    </ligand>
</feature>
<comment type="subunit">
    <text evidence="4">Homodimer. Associates with components of the exosome multienzyme ribonuclease complex, such as EXOSC3 and EXOSC4. Interacts with NDOR1.</text>
</comment>
<accession>F6Y3D8</accession>
<protein>
    <recommendedName>
        <fullName evidence="6 15">m7GpppX diphosphatase</fullName>
        <ecNumber evidence="5 15">3.6.1.59</ecNumber>
    </recommendedName>
</protein>
<dbReference type="InterPro" id="IPR008594">
    <property type="entry name" value="DcpS/DCS2"/>
</dbReference>
<dbReference type="EC" id="3.6.1.59" evidence="5 15"/>
<evidence type="ECO:0000313" key="19">
    <source>
        <dbReference type="Ensembl" id="ENSMODP00000005688.1"/>
    </source>
</evidence>
<dbReference type="Proteomes" id="UP000002280">
    <property type="component" value="Chromosome 4"/>
</dbReference>
<dbReference type="GO" id="GO:0140932">
    <property type="term" value="F:5'-(N(7)-methyl 5'-triphosphoguanosine)-[mRNA] diphosphatase activity"/>
    <property type="evidence" value="ECO:0007669"/>
    <property type="project" value="UniProtKB-EC"/>
</dbReference>
<dbReference type="CTD" id="28960"/>
<comment type="catalytic activity">
    <reaction evidence="14 15">
        <text>a 5'-end (N(7)-methyl 5'-triphosphoguanosine)-ribonucleoside in mRNA + H2O = N(7)-methyl-GMP + a 5'-end diphospho-ribonucleoside in mRNA + 2 H(+)</text>
        <dbReference type="Rhea" id="RHEA:65388"/>
        <dbReference type="Rhea" id="RHEA-COMP:17165"/>
        <dbReference type="Rhea" id="RHEA-COMP:17167"/>
        <dbReference type="ChEBI" id="CHEBI:15377"/>
        <dbReference type="ChEBI" id="CHEBI:15378"/>
        <dbReference type="ChEBI" id="CHEBI:58285"/>
        <dbReference type="ChEBI" id="CHEBI:156461"/>
        <dbReference type="ChEBI" id="CHEBI:167616"/>
        <dbReference type="EC" id="3.6.1.59"/>
    </reaction>
</comment>
<dbReference type="InterPro" id="IPR011145">
    <property type="entry name" value="Scavenger_mRNA_decap_enz_N"/>
</dbReference>
<sequence>MADPLVQSGKRKREEESESTQTPGPRGDKAAVGNGTAASTSFPFSGFRLQKVLKESSRDKIIFLHGKVNETSGDGDGDDAVVILEKTPFQVDQVAQLLLGSPELQLQFSNDIYSTYNLFPPRPLSDVKTTVVYPATEKHLQKYLRQDLHLIRETGEDYKNITLPYLDSQSLSIQWVYNILDKKAEADRIVFENPDHSDGFVLIPDLKWNQKQLDDLYLIAICHRRGIKSLRELTGEHLPLLRNILQEGQEAIQQRYQVREDRLRVYLHYQPSYYHLHVHFTALGFEAPGSGVERAHLLADVIENLEYDPQYYQKRTLTFALRADEPLLKLFQEAKKN</sequence>
<keyword evidence="8" id="KW-0597">Phosphoprotein</keyword>
<dbReference type="eggNOG" id="KOG3969">
    <property type="taxonomic scope" value="Eukaryota"/>
</dbReference>
<dbReference type="GeneTree" id="ENSGT00390000003924"/>
<feature type="active site" description="Nucleophile" evidence="16">
    <location>
        <position position="277"/>
    </location>
</feature>
<evidence type="ECO:0000256" key="18">
    <source>
        <dbReference type="SAM" id="MobiDB-lite"/>
    </source>
</evidence>
<dbReference type="HOGENOM" id="CLU_041045_2_0_1"/>
<dbReference type="STRING" id="13616.ENSMODP00000005688"/>
<dbReference type="GeneID" id="100019554"/>
<comment type="subcellular location">
    <subcellularLocation>
        <location evidence="2">Cytoplasm</location>
    </subcellularLocation>
    <subcellularLocation>
        <location evidence="1 15">Nucleus</location>
    </subcellularLocation>
</comment>
<keyword evidence="7" id="KW-0963">Cytoplasm</keyword>
<keyword evidence="13 15" id="KW-0539">Nucleus</keyword>
<dbReference type="InParanoid" id="F6Y3D8"/>
<dbReference type="Pfam" id="PF05652">
    <property type="entry name" value="DcpS"/>
    <property type="match status" value="1"/>
</dbReference>
<dbReference type="KEGG" id="mdo:100019554"/>
<feature type="binding site" evidence="17">
    <location>
        <begin position="268"/>
        <end position="279"/>
    </location>
    <ligand>
        <name>substrate</name>
    </ligand>
</feature>
<evidence type="ECO:0000256" key="4">
    <source>
        <dbReference type="ARBA" id="ARBA00011140"/>
    </source>
</evidence>
<dbReference type="Gene3D" id="3.30.200.40">
    <property type="entry name" value="Scavenger mRNA decapping enzyme, N-terminal domain"/>
    <property type="match status" value="1"/>
</dbReference>
<dbReference type="GO" id="GO:0000932">
    <property type="term" value="C:P-body"/>
    <property type="evidence" value="ECO:0000318"/>
    <property type="project" value="GO_Central"/>
</dbReference>
<dbReference type="GO" id="GO:0000340">
    <property type="term" value="F:RNA 7-methylguanosine cap binding"/>
    <property type="evidence" value="ECO:0000318"/>
    <property type="project" value="GO_Central"/>
</dbReference>
<dbReference type="GO" id="GO:0042802">
    <property type="term" value="F:identical protein binding"/>
    <property type="evidence" value="ECO:0007669"/>
    <property type="project" value="Ensembl"/>
</dbReference>
<dbReference type="Ensembl" id="ENSMODT00000005808.3">
    <property type="protein sequence ID" value="ENSMODP00000005688.1"/>
    <property type="gene ID" value="ENSMODG00000004617.3"/>
</dbReference>
<evidence type="ECO:0000256" key="12">
    <source>
        <dbReference type="ARBA" id="ARBA00023187"/>
    </source>
</evidence>
<dbReference type="InterPro" id="IPR019808">
    <property type="entry name" value="Histidine_triad_CS"/>
</dbReference>
<evidence type="ECO:0000256" key="10">
    <source>
        <dbReference type="ARBA" id="ARBA00022801"/>
    </source>
</evidence>
<evidence type="ECO:0000256" key="14">
    <source>
        <dbReference type="ARBA" id="ARBA00048222"/>
    </source>
</evidence>
<dbReference type="FunCoup" id="F6Y3D8">
    <property type="interactions" value="2052"/>
</dbReference>